<proteinExistence type="predicted"/>
<dbReference type="EMBL" id="CAADIF010000008">
    <property type="protein sequence ID" value="VFR76098.1"/>
    <property type="molecule type" value="Genomic_DNA"/>
</dbReference>
<dbReference type="EMBL" id="CAADIA010000004">
    <property type="protein sequence ID" value="VFR25782.1"/>
    <property type="molecule type" value="Genomic_DNA"/>
</dbReference>
<reference evidence="1" key="1">
    <citation type="submission" date="2019-03" db="EMBL/GenBank/DDBJ databases">
        <authorList>
            <person name="Danneels B."/>
        </authorList>
    </citation>
    <scope>NUCLEOTIDE SEQUENCE</scope>
</reference>
<organism evidence="1">
    <name type="scientific">plant metagenome</name>
    <dbReference type="NCBI Taxonomy" id="1297885"/>
    <lineage>
        <taxon>unclassified sequences</taxon>
        <taxon>metagenomes</taxon>
        <taxon>organismal metagenomes</taxon>
    </lineage>
</organism>
<accession>A0A484PIB5</accession>
<gene>
    <name evidence="1" type="ORF">ANK1_2534</name>
    <name evidence="2" type="ORF">ANK2_2535</name>
</gene>
<evidence type="ECO:0000313" key="1">
    <source>
        <dbReference type="EMBL" id="VFR25782.1"/>
    </source>
</evidence>
<name>A0A484PIB5_9ZZZZ</name>
<sequence>MAVVACGHGGAPISWNEGRNPARCRQCTSHECREKGYKDSFIFYFL</sequence>
<evidence type="ECO:0000313" key="2">
    <source>
        <dbReference type="EMBL" id="VFR76098.1"/>
    </source>
</evidence>
<protein>
    <submittedName>
        <fullName evidence="1">Uncharacterized protein</fullName>
    </submittedName>
</protein>
<dbReference type="AlphaFoldDB" id="A0A484PIB5"/>